<evidence type="ECO:0000256" key="3">
    <source>
        <dbReference type="ARBA" id="ARBA00022692"/>
    </source>
</evidence>
<feature type="transmembrane region" description="Helical" evidence="7">
    <location>
        <begin position="270"/>
        <end position="294"/>
    </location>
</feature>
<evidence type="ECO:0000256" key="1">
    <source>
        <dbReference type="ARBA" id="ARBA00004651"/>
    </source>
</evidence>
<dbReference type="InterPro" id="IPR025857">
    <property type="entry name" value="MacB_PCD"/>
</dbReference>
<reference evidence="10" key="1">
    <citation type="submission" date="2016-10" db="EMBL/GenBank/DDBJ databases">
        <title>Sequence of Gallionella enrichment culture.</title>
        <authorList>
            <person name="Poehlein A."/>
            <person name="Muehling M."/>
            <person name="Daniel R."/>
        </authorList>
    </citation>
    <scope>NUCLEOTIDE SEQUENCE</scope>
</reference>
<dbReference type="EC" id="3.6.3.-" evidence="10"/>
<organism evidence="10">
    <name type="scientific">mine drainage metagenome</name>
    <dbReference type="NCBI Taxonomy" id="410659"/>
    <lineage>
        <taxon>unclassified sequences</taxon>
        <taxon>metagenomes</taxon>
        <taxon>ecological metagenomes</taxon>
    </lineage>
</organism>
<feature type="transmembrane region" description="Helical" evidence="7">
    <location>
        <begin position="419"/>
        <end position="440"/>
    </location>
</feature>
<proteinExistence type="inferred from homology"/>
<sequence length="804" mass="86107">MHSDLRLAFRSLLKSPGFTAIAIVTLALGIGLSTSAFSLANAFLLRLLSYPNSAELVRVFRSTPQARGQSHSPADYLDIHNGATCFSDSASYYNDLNSLAEPDQPAQQVSGLWVASNFLKLIGVQPSIGRDFTPDENQPGKGNVVILTQRLWSSRFSSDPKVIGRTLRINGENCTVIGVLPKSFAAPLVWGPADFLRPLTMNPGFSTLRKDHWFSCVARLKPGVTIGGANAQLASIASRLSHDYPTEDGGEGLYAVPLHSSNMDGTSTRIIWMMTGLALMVLLIACANLASLLLARSLGRTREFAIRTALGASRFRLMSPLLAESLVLSMAGGGLGLLLGKWSNDLLAAKILIGNEPGFPIPIDGRVLTFALLTSLATTLVFGLAPALLVSRAPVNDALKEGVRGSSAGRSHHRFKCSLVVAEIAAALILVGVSASFAVASKGFLHRNLGWQPEGTFEGLLARPWNRYGTDDLRRQSDRALLDRLSSIPGVEKAALSFATPLFSYFNSSNFVAEGQPLPEKGKEPLVETNSVTPGFFSLLHIPLKQGSLFTDSIKADGPPVAIVNESFVRRFWPGQNPIGRRVRIADKDQWIRIIGVVGDVRMAANISAPTSFLQLYRPMIQAPGNYITFVLRSSMPPESLAHSAAKIVSSLDPDLPITQAGSTTQLIQTSLSNLDVIVVNLAVFAAMGLLIAAIGIYGVIAHLTAQRTLDIGVRMALGARQSQIVSMILTQGAQLLAIGLVLGVIGAYAIDSMLQRTMSEFGLPGAWMQGLTVCLISLITLVACYIPARRASLIDPVIALRGE</sequence>
<dbReference type="InterPro" id="IPR050250">
    <property type="entry name" value="Macrolide_Exporter_MacB"/>
</dbReference>
<keyword evidence="10" id="KW-0378">Hydrolase</keyword>
<feature type="domain" description="MacB-like periplasmic core" evidence="9">
    <location>
        <begin position="481"/>
        <end position="640"/>
    </location>
</feature>
<dbReference type="InterPro" id="IPR003838">
    <property type="entry name" value="ABC3_permease_C"/>
</dbReference>
<evidence type="ECO:0000256" key="5">
    <source>
        <dbReference type="ARBA" id="ARBA00023136"/>
    </source>
</evidence>
<keyword evidence="4 7" id="KW-1133">Transmembrane helix</keyword>
<feature type="transmembrane region" description="Helical" evidence="7">
    <location>
        <begin position="21"/>
        <end position="44"/>
    </location>
</feature>
<keyword evidence="10" id="KW-0067">ATP-binding</keyword>
<accession>A0A1J5S626</accession>
<feature type="transmembrane region" description="Helical" evidence="7">
    <location>
        <begin position="771"/>
        <end position="789"/>
    </location>
</feature>
<dbReference type="InterPro" id="IPR017800">
    <property type="entry name" value="ADOP"/>
</dbReference>
<evidence type="ECO:0000259" key="8">
    <source>
        <dbReference type="Pfam" id="PF02687"/>
    </source>
</evidence>
<evidence type="ECO:0000259" key="9">
    <source>
        <dbReference type="Pfam" id="PF12704"/>
    </source>
</evidence>
<feature type="transmembrane region" description="Helical" evidence="7">
    <location>
        <begin position="367"/>
        <end position="390"/>
    </location>
</feature>
<dbReference type="EMBL" id="MLJW01000063">
    <property type="protein sequence ID" value="OIR03743.1"/>
    <property type="molecule type" value="Genomic_DNA"/>
</dbReference>
<evidence type="ECO:0000256" key="7">
    <source>
        <dbReference type="SAM" id="Phobius"/>
    </source>
</evidence>
<dbReference type="GO" id="GO:0022857">
    <property type="term" value="F:transmembrane transporter activity"/>
    <property type="evidence" value="ECO:0007669"/>
    <property type="project" value="TreeGrafter"/>
</dbReference>
<keyword evidence="3 7" id="KW-0812">Transmembrane</keyword>
<dbReference type="PANTHER" id="PTHR30572">
    <property type="entry name" value="MEMBRANE COMPONENT OF TRANSPORTER-RELATED"/>
    <property type="match status" value="1"/>
</dbReference>
<dbReference type="Pfam" id="PF12704">
    <property type="entry name" value="MacB_PCD"/>
    <property type="match status" value="2"/>
</dbReference>
<feature type="transmembrane region" description="Helical" evidence="7">
    <location>
        <begin position="725"/>
        <end position="751"/>
    </location>
</feature>
<evidence type="ECO:0000256" key="6">
    <source>
        <dbReference type="ARBA" id="ARBA00038076"/>
    </source>
</evidence>
<comment type="subcellular location">
    <subcellularLocation>
        <location evidence="1">Cell membrane</location>
        <topology evidence="1">Multi-pass membrane protein</topology>
    </subcellularLocation>
</comment>
<evidence type="ECO:0000313" key="10">
    <source>
        <dbReference type="EMBL" id="OIR03743.1"/>
    </source>
</evidence>
<dbReference type="GO" id="GO:0005886">
    <property type="term" value="C:plasma membrane"/>
    <property type="evidence" value="ECO:0007669"/>
    <property type="project" value="UniProtKB-SubCell"/>
</dbReference>
<dbReference type="GO" id="GO:0005524">
    <property type="term" value="F:ATP binding"/>
    <property type="evidence" value="ECO:0007669"/>
    <property type="project" value="UniProtKB-KW"/>
</dbReference>
<comment type="caution">
    <text evidence="10">The sequence shown here is derived from an EMBL/GenBank/DDBJ whole genome shotgun (WGS) entry which is preliminary data.</text>
</comment>
<comment type="similarity">
    <text evidence="6">Belongs to the ABC-4 integral membrane protein family.</text>
</comment>
<feature type="transmembrane region" description="Helical" evidence="7">
    <location>
        <begin position="315"/>
        <end position="339"/>
    </location>
</feature>
<gene>
    <name evidence="10" type="primary">macB_27</name>
    <name evidence="10" type="ORF">GALL_141600</name>
</gene>
<feature type="domain" description="ABC3 transporter permease C-terminal" evidence="8">
    <location>
        <begin position="277"/>
        <end position="394"/>
    </location>
</feature>
<dbReference type="PANTHER" id="PTHR30572:SF4">
    <property type="entry name" value="ABC TRANSPORTER PERMEASE YTRF"/>
    <property type="match status" value="1"/>
</dbReference>
<keyword evidence="10" id="KW-0547">Nucleotide-binding</keyword>
<dbReference type="AlphaFoldDB" id="A0A1J5S626"/>
<keyword evidence="5 7" id="KW-0472">Membrane</keyword>
<protein>
    <submittedName>
        <fullName evidence="10">Macrolide export ATP-binding/permease protein MacB</fullName>
        <ecNumber evidence="10">3.6.3.-</ecNumber>
    </submittedName>
</protein>
<feature type="domain" description="ABC3 transporter permease C-terminal" evidence="8">
    <location>
        <begin position="684"/>
        <end position="792"/>
    </location>
</feature>
<keyword evidence="2" id="KW-1003">Cell membrane</keyword>
<evidence type="ECO:0000256" key="2">
    <source>
        <dbReference type="ARBA" id="ARBA00022475"/>
    </source>
</evidence>
<evidence type="ECO:0000256" key="4">
    <source>
        <dbReference type="ARBA" id="ARBA00022989"/>
    </source>
</evidence>
<dbReference type="NCBIfam" id="TIGR03434">
    <property type="entry name" value="ADOP"/>
    <property type="match status" value="1"/>
</dbReference>
<dbReference type="Pfam" id="PF02687">
    <property type="entry name" value="FtsX"/>
    <property type="match status" value="2"/>
</dbReference>
<name>A0A1J5S626_9ZZZZ</name>
<feature type="domain" description="MacB-like periplasmic core" evidence="9">
    <location>
        <begin position="19"/>
        <end position="235"/>
    </location>
</feature>
<feature type="transmembrane region" description="Helical" evidence="7">
    <location>
        <begin position="678"/>
        <end position="704"/>
    </location>
</feature>
<dbReference type="GO" id="GO:0016787">
    <property type="term" value="F:hydrolase activity"/>
    <property type="evidence" value="ECO:0007669"/>
    <property type="project" value="UniProtKB-KW"/>
</dbReference>